<sequence>MARPSNVMIMILNLITLLVGLLAIGLSFWFAVDKNGSSPCIRGLQKPILYIGLAIFVVSFLGLVGSCCKNSFFLWIYLFILFLLILGMIAFTIFTIIVTNKGIGRALSNRGVDKHRLGDYSKWLQKYVVNADNWDEIKSCLVDAHFCTRKSEFISTKSVSATQSGCCKPPTYCGFEYHNETYWTMPKKGPAVPDQDCKVWSNDQTQLCFDCQSCKTAFLDNLKREWRTLAIINAVILVFVIIVYSIGCCALRSNRSSKYQKYR</sequence>
<keyword evidence="2" id="KW-1185">Reference proteome</keyword>
<gene>
    <name evidence="1" type="ORF">M9H77_28916</name>
</gene>
<reference evidence="2" key="1">
    <citation type="journal article" date="2023" name="Nat. Plants">
        <title>Single-cell RNA sequencing provides a high-resolution roadmap for understanding the multicellular compartmentation of specialized metabolism.</title>
        <authorList>
            <person name="Sun S."/>
            <person name="Shen X."/>
            <person name="Li Y."/>
            <person name="Li Y."/>
            <person name="Wang S."/>
            <person name="Li R."/>
            <person name="Zhang H."/>
            <person name="Shen G."/>
            <person name="Guo B."/>
            <person name="Wei J."/>
            <person name="Xu J."/>
            <person name="St-Pierre B."/>
            <person name="Chen S."/>
            <person name="Sun C."/>
        </authorList>
    </citation>
    <scope>NUCLEOTIDE SEQUENCE [LARGE SCALE GENOMIC DNA]</scope>
</reference>
<comment type="caution">
    <text evidence="1">The sequence shown here is derived from an EMBL/GenBank/DDBJ whole genome shotgun (WGS) entry which is preliminary data.</text>
</comment>
<dbReference type="Proteomes" id="UP001060085">
    <property type="component" value="Linkage Group LG06"/>
</dbReference>
<proteinExistence type="predicted"/>
<organism evidence="1 2">
    <name type="scientific">Catharanthus roseus</name>
    <name type="common">Madagascar periwinkle</name>
    <name type="synonym">Vinca rosea</name>
    <dbReference type="NCBI Taxonomy" id="4058"/>
    <lineage>
        <taxon>Eukaryota</taxon>
        <taxon>Viridiplantae</taxon>
        <taxon>Streptophyta</taxon>
        <taxon>Embryophyta</taxon>
        <taxon>Tracheophyta</taxon>
        <taxon>Spermatophyta</taxon>
        <taxon>Magnoliopsida</taxon>
        <taxon>eudicotyledons</taxon>
        <taxon>Gunneridae</taxon>
        <taxon>Pentapetalae</taxon>
        <taxon>asterids</taxon>
        <taxon>lamiids</taxon>
        <taxon>Gentianales</taxon>
        <taxon>Apocynaceae</taxon>
        <taxon>Rauvolfioideae</taxon>
        <taxon>Vinceae</taxon>
        <taxon>Catharanthinae</taxon>
        <taxon>Catharanthus</taxon>
    </lineage>
</organism>
<name>A0ACC0AJF2_CATRO</name>
<evidence type="ECO:0000313" key="1">
    <source>
        <dbReference type="EMBL" id="KAI5660123.1"/>
    </source>
</evidence>
<protein>
    <submittedName>
        <fullName evidence="1">Uncharacterized protein</fullName>
    </submittedName>
</protein>
<evidence type="ECO:0000313" key="2">
    <source>
        <dbReference type="Proteomes" id="UP001060085"/>
    </source>
</evidence>
<accession>A0ACC0AJF2</accession>
<dbReference type="EMBL" id="CM044706">
    <property type="protein sequence ID" value="KAI5660123.1"/>
    <property type="molecule type" value="Genomic_DNA"/>
</dbReference>